<keyword evidence="4 7" id="KW-0697">Rotamase</keyword>
<accession>A0A4P9VTZ0</accession>
<evidence type="ECO:0000313" key="9">
    <source>
        <dbReference type="EMBL" id="RDH45742.1"/>
    </source>
</evidence>
<dbReference type="InterPro" id="IPR027304">
    <property type="entry name" value="Trigger_fact/SurA_dom_sf"/>
</dbReference>
<evidence type="ECO:0000256" key="3">
    <source>
        <dbReference type="ARBA" id="ARBA00022764"/>
    </source>
</evidence>
<organism evidence="9 10">
    <name type="scientific">Zooshikella ganghwensis</name>
    <dbReference type="NCBI Taxonomy" id="202772"/>
    <lineage>
        <taxon>Bacteria</taxon>
        <taxon>Pseudomonadati</taxon>
        <taxon>Pseudomonadota</taxon>
        <taxon>Gammaproteobacteria</taxon>
        <taxon>Oceanospirillales</taxon>
        <taxon>Zooshikellaceae</taxon>
        <taxon>Zooshikella</taxon>
    </lineage>
</organism>
<feature type="chain" id="PRO_5021053363" description="Chaperone SurA" evidence="7">
    <location>
        <begin position="24"/>
        <end position="427"/>
    </location>
</feature>
<feature type="signal peptide" evidence="7">
    <location>
        <begin position="1"/>
        <end position="23"/>
    </location>
</feature>
<dbReference type="GO" id="GO:0043165">
    <property type="term" value="P:Gram-negative-bacterium-type cell outer membrane assembly"/>
    <property type="evidence" value="ECO:0007669"/>
    <property type="project" value="InterPro"/>
</dbReference>
<comment type="caution">
    <text evidence="9">The sequence shown here is derived from an EMBL/GenBank/DDBJ whole genome shotgun (WGS) entry which is preliminary data.</text>
</comment>
<evidence type="ECO:0000256" key="4">
    <source>
        <dbReference type="ARBA" id="ARBA00023110"/>
    </source>
</evidence>
<dbReference type="SUPFAM" id="SSF109998">
    <property type="entry name" value="Triger factor/SurA peptide-binding domain-like"/>
    <property type="match status" value="1"/>
</dbReference>
<dbReference type="RefSeq" id="WP_094788655.1">
    <property type="nucleotide sequence ID" value="NZ_NDXW01000001.1"/>
</dbReference>
<dbReference type="PANTHER" id="PTHR47637:SF1">
    <property type="entry name" value="CHAPERONE SURA"/>
    <property type="match status" value="1"/>
</dbReference>
<evidence type="ECO:0000256" key="7">
    <source>
        <dbReference type="HAMAP-Rule" id="MF_01183"/>
    </source>
</evidence>
<dbReference type="HAMAP" id="MF_01183">
    <property type="entry name" value="Chaperone_SurA"/>
    <property type="match status" value="1"/>
</dbReference>
<comment type="catalytic activity">
    <reaction evidence="7">
        <text>[protein]-peptidylproline (omega=180) = [protein]-peptidylproline (omega=0)</text>
        <dbReference type="Rhea" id="RHEA:16237"/>
        <dbReference type="Rhea" id="RHEA-COMP:10747"/>
        <dbReference type="Rhea" id="RHEA-COMP:10748"/>
        <dbReference type="ChEBI" id="CHEBI:83833"/>
        <dbReference type="ChEBI" id="CHEBI:83834"/>
        <dbReference type="EC" id="5.2.1.8"/>
    </reaction>
</comment>
<dbReference type="EMBL" id="NDXW01000001">
    <property type="protein sequence ID" value="RDH45742.1"/>
    <property type="molecule type" value="Genomic_DNA"/>
</dbReference>
<dbReference type="InterPro" id="IPR023034">
    <property type="entry name" value="PPIase_SurA"/>
</dbReference>
<dbReference type="GO" id="GO:0050821">
    <property type="term" value="P:protein stabilization"/>
    <property type="evidence" value="ECO:0007669"/>
    <property type="project" value="InterPro"/>
</dbReference>
<gene>
    <name evidence="7" type="primary">surA</name>
    <name evidence="9" type="ORF">B9G39_21095</name>
</gene>
<dbReference type="InterPro" id="IPR015391">
    <property type="entry name" value="SurA_N"/>
</dbReference>
<evidence type="ECO:0000259" key="8">
    <source>
        <dbReference type="PROSITE" id="PS50198"/>
    </source>
</evidence>
<dbReference type="AlphaFoldDB" id="A0A4P9VTZ0"/>
<dbReference type="InterPro" id="IPR000297">
    <property type="entry name" value="PPIase_PpiC"/>
</dbReference>
<sequence precursor="true">MKLVQRLLLAATLSAAAIFNVNAEIQPLDKIIAVVDKDVIMQSQLNERLAMVRLQLKQKGSKIPPEHKLREQVTERLIVESIQMQMAERAGIKIDEKTLNDSMAKIASRNNLSLLEFKRVLEADGISYSKAREQIRRELTISRVRKRHVADRIRVTDQEIKNYLHSAQGKYQLSTDYRVGHILVPIPPQANNERVTLSKELAEDIYRTLQKGKDFAQVAGAYSQEYQGVKAGDLGWRKADQLPSMFASVVPKMSVGNIAKPIRSNSGFHIIKLLAKKGEQDHVMTQYKVRHILIKPSQIRSDQQAKAIAERIYSRIKSGEDFAKLAKANSDDTGSALNGGSLNWINPDDMVPEFRNKVTATSKGTITPPFATKYGWHVMQVLDIRQKDVSSDVQKNVIRNTIRKQKYQEDLQAWLQKIRDEAFVQVK</sequence>
<dbReference type="Gene3D" id="3.10.50.40">
    <property type="match status" value="2"/>
</dbReference>
<evidence type="ECO:0000256" key="2">
    <source>
        <dbReference type="ARBA" id="ARBA00022737"/>
    </source>
</evidence>
<keyword evidence="5 7" id="KW-0143">Chaperone</keyword>
<keyword evidence="1 7" id="KW-0732">Signal</keyword>
<name>A0A4P9VTZ0_9GAMM</name>
<evidence type="ECO:0000256" key="1">
    <source>
        <dbReference type="ARBA" id="ARBA00022729"/>
    </source>
</evidence>
<evidence type="ECO:0000256" key="6">
    <source>
        <dbReference type="ARBA" id="ARBA00023235"/>
    </source>
</evidence>
<reference evidence="9 10" key="1">
    <citation type="submission" date="2017-04" db="EMBL/GenBank/DDBJ databases">
        <title>Draft genome sequence of Zooshikella ganghwensis VG4 isolated from Red Sea sediments.</title>
        <authorList>
            <person name="Rehman Z."/>
            <person name="Alam I."/>
            <person name="Kamau A."/>
            <person name="Bajic V."/>
            <person name="Leiknes T."/>
        </authorList>
    </citation>
    <scope>NUCLEOTIDE SEQUENCE [LARGE SCALE GENOMIC DNA]</scope>
    <source>
        <strain evidence="9 10">VG4</strain>
    </source>
</reference>
<dbReference type="Pfam" id="PF00639">
    <property type="entry name" value="Rotamase"/>
    <property type="match status" value="2"/>
</dbReference>
<feature type="domain" description="PpiC" evidence="8">
    <location>
        <begin position="284"/>
        <end position="383"/>
    </location>
</feature>
<dbReference type="Proteomes" id="UP000257039">
    <property type="component" value="Unassembled WGS sequence"/>
</dbReference>
<dbReference type="GO" id="GO:0051082">
    <property type="term" value="F:unfolded protein binding"/>
    <property type="evidence" value="ECO:0007669"/>
    <property type="project" value="UniProtKB-UniRule"/>
</dbReference>
<keyword evidence="6 7" id="KW-0413">Isomerase</keyword>
<dbReference type="PROSITE" id="PS50198">
    <property type="entry name" value="PPIC_PPIASE_2"/>
    <property type="match status" value="2"/>
</dbReference>
<keyword evidence="2 7" id="KW-0677">Repeat</keyword>
<evidence type="ECO:0000313" key="10">
    <source>
        <dbReference type="Proteomes" id="UP000257039"/>
    </source>
</evidence>
<dbReference type="Gene3D" id="1.10.4030.10">
    <property type="entry name" value="Porin chaperone SurA, peptide-binding domain"/>
    <property type="match status" value="1"/>
</dbReference>
<dbReference type="EC" id="5.2.1.8" evidence="7"/>
<proteinExistence type="inferred from homology"/>
<comment type="subcellular location">
    <subcellularLocation>
        <location evidence="7">Periplasm</location>
    </subcellularLocation>
    <text evidence="7">Is capable of associating with the outer membrane.</text>
</comment>
<comment type="domain">
    <text evidence="7">The PPIase activity resides only in the second parvulin domain. The N-terminal region and the C-terminal tail are necessary and sufficient for the chaperone activity of SurA. The PPIase activity is dispensable for SurA to function as a chaperone. The N-terminal region and the C-terminal tail are also required for porin recognition.</text>
</comment>
<feature type="domain" description="PpiC" evidence="8">
    <location>
        <begin position="174"/>
        <end position="275"/>
    </location>
</feature>
<keyword evidence="10" id="KW-1185">Reference proteome</keyword>
<dbReference type="Pfam" id="PF09312">
    <property type="entry name" value="SurA_N"/>
    <property type="match status" value="1"/>
</dbReference>
<dbReference type="GO" id="GO:0006457">
    <property type="term" value="P:protein folding"/>
    <property type="evidence" value="ECO:0007669"/>
    <property type="project" value="UniProtKB-UniRule"/>
</dbReference>
<dbReference type="PANTHER" id="PTHR47637">
    <property type="entry name" value="CHAPERONE SURA"/>
    <property type="match status" value="1"/>
</dbReference>
<protein>
    <recommendedName>
        <fullName evidence="7">Chaperone SurA</fullName>
    </recommendedName>
    <alternativeName>
        <fullName evidence="7">Peptidyl-prolyl cis-trans isomerase SurA</fullName>
        <shortName evidence="7">PPIase SurA</shortName>
        <ecNumber evidence="7">5.2.1.8</ecNumber>
    </alternativeName>
    <alternativeName>
        <fullName evidence="7">Rotamase SurA</fullName>
    </alternativeName>
</protein>
<evidence type="ECO:0000256" key="5">
    <source>
        <dbReference type="ARBA" id="ARBA00023186"/>
    </source>
</evidence>
<dbReference type="GO" id="GO:0042277">
    <property type="term" value="F:peptide binding"/>
    <property type="evidence" value="ECO:0007669"/>
    <property type="project" value="InterPro"/>
</dbReference>
<dbReference type="InterPro" id="IPR046357">
    <property type="entry name" value="PPIase_dom_sf"/>
</dbReference>
<dbReference type="SUPFAM" id="SSF54534">
    <property type="entry name" value="FKBP-like"/>
    <property type="match status" value="2"/>
</dbReference>
<comment type="function">
    <text evidence="7">Chaperone involved in the correct folding and assembly of outer membrane proteins. Recognizes specific patterns of aromatic residues and the orientation of their side chains, which are found more frequently in integral outer membrane proteins. May act in both early periplasmic and late outer membrane-associated steps of protein maturation.</text>
</comment>
<dbReference type="InterPro" id="IPR050280">
    <property type="entry name" value="OMP_Chaperone_SurA"/>
</dbReference>
<dbReference type="GO" id="GO:0003755">
    <property type="term" value="F:peptidyl-prolyl cis-trans isomerase activity"/>
    <property type="evidence" value="ECO:0007669"/>
    <property type="project" value="UniProtKB-UniRule"/>
</dbReference>
<dbReference type="GO" id="GO:0030288">
    <property type="term" value="C:outer membrane-bounded periplasmic space"/>
    <property type="evidence" value="ECO:0007669"/>
    <property type="project" value="InterPro"/>
</dbReference>
<keyword evidence="3 7" id="KW-0574">Periplasm</keyword>